<name>A0AAN9QX78_CANGL</name>
<comment type="caution">
    <text evidence="1">The sequence shown here is derived from an EMBL/GenBank/DDBJ whole genome shotgun (WGS) entry which is preliminary data.</text>
</comment>
<sequence>MNASMDRSTNIVKLVTYSTLIYGSLSILKKRIAVVVQDPKHSRERETLEREREREKEREALLFNDGEEFPVTFTGKPILFFPFPVSNGGFAVHSSFKVELLCFCI</sequence>
<proteinExistence type="predicted"/>
<dbReference type="Proteomes" id="UP001367508">
    <property type="component" value="Unassembled WGS sequence"/>
</dbReference>
<protein>
    <submittedName>
        <fullName evidence="1">Uncharacterized protein</fullName>
    </submittedName>
</protein>
<evidence type="ECO:0000313" key="1">
    <source>
        <dbReference type="EMBL" id="KAK7350809.1"/>
    </source>
</evidence>
<dbReference type="EMBL" id="JAYMYQ010000002">
    <property type="protein sequence ID" value="KAK7350809.1"/>
    <property type="molecule type" value="Genomic_DNA"/>
</dbReference>
<reference evidence="1 2" key="1">
    <citation type="submission" date="2024-01" db="EMBL/GenBank/DDBJ databases">
        <title>The genomes of 5 underutilized Papilionoideae crops provide insights into root nodulation and disease resistanc.</title>
        <authorList>
            <person name="Jiang F."/>
        </authorList>
    </citation>
    <scope>NUCLEOTIDE SEQUENCE [LARGE SCALE GENOMIC DNA]</scope>
    <source>
        <strain evidence="1">LVBAO_FW01</strain>
        <tissue evidence="1">Leaves</tissue>
    </source>
</reference>
<dbReference type="AlphaFoldDB" id="A0AAN9QX78"/>
<gene>
    <name evidence="1" type="ORF">VNO77_09781</name>
</gene>
<organism evidence="1 2">
    <name type="scientific">Canavalia gladiata</name>
    <name type="common">Sword bean</name>
    <name type="synonym">Dolichos gladiatus</name>
    <dbReference type="NCBI Taxonomy" id="3824"/>
    <lineage>
        <taxon>Eukaryota</taxon>
        <taxon>Viridiplantae</taxon>
        <taxon>Streptophyta</taxon>
        <taxon>Embryophyta</taxon>
        <taxon>Tracheophyta</taxon>
        <taxon>Spermatophyta</taxon>
        <taxon>Magnoliopsida</taxon>
        <taxon>eudicotyledons</taxon>
        <taxon>Gunneridae</taxon>
        <taxon>Pentapetalae</taxon>
        <taxon>rosids</taxon>
        <taxon>fabids</taxon>
        <taxon>Fabales</taxon>
        <taxon>Fabaceae</taxon>
        <taxon>Papilionoideae</taxon>
        <taxon>50 kb inversion clade</taxon>
        <taxon>NPAAA clade</taxon>
        <taxon>indigoferoid/millettioid clade</taxon>
        <taxon>Phaseoleae</taxon>
        <taxon>Canavalia</taxon>
    </lineage>
</organism>
<evidence type="ECO:0000313" key="2">
    <source>
        <dbReference type="Proteomes" id="UP001367508"/>
    </source>
</evidence>
<accession>A0AAN9QX78</accession>
<keyword evidence="2" id="KW-1185">Reference proteome</keyword>